<dbReference type="InterPro" id="IPR004087">
    <property type="entry name" value="KH_dom"/>
</dbReference>
<dbReference type="Gene3D" id="3.30.1370.10">
    <property type="entry name" value="K Homology domain, type 1"/>
    <property type="match status" value="1"/>
</dbReference>
<comment type="caution">
    <text evidence="3">The sequence shown here is derived from an EMBL/GenBank/DDBJ whole genome shotgun (WGS) entry which is preliminary data.</text>
</comment>
<proteinExistence type="predicted"/>
<sequence length="141" mass="16050">YQKEILEKIKKLETEGQDQFERKAKEILAQAIQKFALSQAQEITTTTVPLPSEEIKGRIIGKEGRNIRTLEKLTGVEIIVDETPEAVVISGFDPIRRQIAKTALEKLIQDGRIQQASIINGLLSSFFNLRSYFFLGCLYFF</sequence>
<evidence type="ECO:0000256" key="1">
    <source>
        <dbReference type="ARBA" id="ARBA00022884"/>
    </source>
</evidence>
<dbReference type="PROSITE" id="PS50084">
    <property type="entry name" value="KH_TYPE_1"/>
    <property type="match status" value="1"/>
</dbReference>
<feature type="non-terminal residue" evidence="3">
    <location>
        <position position="1"/>
    </location>
</feature>
<dbReference type="GO" id="GO:0003723">
    <property type="term" value="F:RNA binding"/>
    <property type="evidence" value="ECO:0007669"/>
    <property type="project" value="UniProtKB-KW"/>
</dbReference>
<accession>X1JS53</accession>
<dbReference type="PANTHER" id="PTHR12826">
    <property type="entry name" value="RIBONUCLEASE Y"/>
    <property type="match status" value="1"/>
</dbReference>
<dbReference type="CDD" id="cd22431">
    <property type="entry name" value="KH-I_RNaseY"/>
    <property type="match status" value="1"/>
</dbReference>
<dbReference type="InterPro" id="IPR004088">
    <property type="entry name" value="KH_dom_type_1"/>
</dbReference>
<dbReference type="PANTHER" id="PTHR12826:SF15">
    <property type="entry name" value="RIBONUCLEASE Y"/>
    <property type="match status" value="1"/>
</dbReference>
<evidence type="ECO:0000259" key="2">
    <source>
        <dbReference type="SMART" id="SM00322"/>
    </source>
</evidence>
<feature type="domain" description="K Homology" evidence="2">
    <location>
        <begin position="42"/>
        <end position="109"/>
    </location>
</feature>
<gene>
    <name evidence="3" type="ORF">S03H2_69372</name>
</gene>
<evidence type="ECO:0000313" key="3">
    <source>
        <dbReference type="EMBL" id="GAH96897.1"/>
    </source>
</evidence>
<dbReference type="Pfam" id="PF00013">
    <property type="entry name" value="KH_1"/>
    <property type="match status" value="1"/>
</dbReference>
<dbReference type="EMBL" id="BARU01045821">
    <property type="protein sequence ID" value="GAH96897.1"/>
    <property type="molecule type" value="Genomic_DNA"/>
</dbReference>
<keyword evidence="1" id="KW-0694">RNA-binding</keyword>
<feature type="non-terminal residue" evidence="3">
    <location>
        <position position="141"/>
    </location>
</feature>
<organism evidence="3">
    <name type="scientific">marine sediment metagenome</name>
    <dbReference type="NCBI Taxonomy" id="412755"/>
    <lineage>
        <taxon>unclassified sequences</taxon>
        <taxon>metagenomes</taxon>
        <taxon>ecological metagenomes</taxon>
    </lineage>
</organism>
<name>X1JS53_9ZZZZ</name>
<protein>
    <recommendedName>
        <fullName evidence="2">K Homology domain-containing protein</fullName>
    </recommendedName>
</protein>
<dbReference type="InterPro" id="IPR036612">
    <property type="entry name" value="KH_dom_type_1_sf"/>
</dbReference>
<dbReference type="AlphaFoldDB" id="X1JS53"/>
<reference evidence="3" key="1">
    <citation type="journal article" date="2014" name="Front. Microbiol.">
        <title>High frequency of phylogenetically diverse reductive dehalogenase-homologous genes in deep subseafloor sedimentary metagenomes.</title>
        <authorList>
            <person name="Kawai M."/>
            <person name="Futagami T."/>
            <person name="Toyoda A."/>
            <person name="Takaki Y."/>
            <person name="Nishi S."/>
            <person name="Hori S."/>
            <person name="Arai W."/>
            <person name="Tsubouchi T."/>
            <person name="Morono Y."/>
            <person name="Uchiyama I."/>
            <person name="Ito T."/>
            <person name="Fujiyama A."/>
            <person name="Inagaki F."/>
            <person name="Takami H."/>
        </authorList>
    </citation>
    <scope>NUCLEOTIDE SEQUENCE</scope>
    <source>
        <strain evidence="3">Expedition CK06-06</strain>
    </source>
</reference>
<dbReference type="SUPFAM" id="SSF54791">
    <property type="entry name" value="Eukaryotic type KH-domain (KH-domain type I)"/>
    <property type="match status" value="1"/>
</dbReference>
<dbReference type="SMART" id="SM00322">
    <property type="entry name" value="KH"/>
    <property type="match status" value="1"/>
</dbReference>